<sequence length="88" mass="10400">MRRIQQEGPLRAKDFEQNSTQRGSGCRDWKPDKVTLEQLFIEGELMLAERIVFQKVYDLIKRVLPSCIVTTMSIAKEFERYLIMDYPT</sequence>
<dbReference type="KEGG" id="gps:C427_3180"/>
<dbReference type="Pfam" id="PF06224">
    <property type="entry name" value="AlkZ-like"/>
    <property type="match status" value="1"/>
</dbReference>
<proteinExistence type="predicted"/>
<dbReference type="PANTHER" id="PTHR30528">
    <property type="entry name" value="CYTOPLASMIC PROTEIN"/>
    <property type="match status" value="1"/>
</dbReference>
<dbReference type="InterPro" id="IPR009351">
    <property type="entry name" value="AlkZ-like"/>
</dbReference>
<keyword evidence="3" id="KW-1185">Reference proteome</keyword>
<evidence type="ECO:0000313" key="3">
    <source>
        <dbReference type="Proteomes" id="UP000011864"/>
    </source>
</evidence>
<gene>
    <name evidence="2" type="ORF">C427_3180</name>
</gene>
<name>K6ZUA5_9ALTE</name>
<dbReference type="PANTHER" id="PTHR30528:SF0">
    <property type="entry name" value="CYTOPLASMIC PROTEIN"/>
    <property type="match status" value="1"/>
</dbReference>
<feature type="region of interest" description="Disordered" evidence="1">
    <location>
        <begin position="1"/>
        <end position="27"/>
    </location>
</feature>
<dbReference type="Proteomes" id="UP000011864">
    <property type="component" value="Chromosome"/>
</dbReference>
<evidence type="ECO:0000313" key="2">
    <source>
        <dbReference type="EMBL" id="AGH45289.1"/>
    </source>
</evidence>
<evidence type="ECO:0000256" key="1">
    <source>
        <dbReference type="SAM" id="MobiDB-lite"/>
    </source>
</evidence>
<organism evidence="2 3">
    <name type="scientific">Paraglaciecola psychrophila 170</name>
    <dbReference type="NCBI Taxonomy" id="1129794"/>
    <lineage>
        <taxon>Bacteria</taxon>
        <taxon>Pseudomonadati</taxon>
        <taxon>Pseudomonadota</taxon>
        <taxon>Gammaproteobacteria</taxon>
        <taxon>Alteromonadales</taxon>
        <taxon>Alteromonadaceae</taxon>
        <taxon>Paraglaciecola</taxon>
    </lineage>
</organism>
<accession>K6ZUA5</accession>
<dbReference type="STRING" id="1129794.C427_3180"/>
<dbReference type="eggNOG" id="COG3214">
    <property type="taxonomic scope" value="Bacteria"/>
</dbReference>
<dbReference type="PATRIC" id="fig|1129794.4.peg.3164"/>
<dbReference type="AlphaFoldDB" id="K6ZUA5"/>
<dbReference type="HOGENOM" id="CLU_2466236_0_0_6"/>
<dbReference type="EMBL" id="CP003837">
    <property type="protein sequence ID" value="AGH45289.1"/>
    <property type="molecule type" value="Genomic_DNA"/>
</dbReference>
<reference evidence="2 3" key="1">
    <citation type="journal article" date="2013" name="Genome Announc.">
        <title>Complete Genome Sequence of Glaciecola psychrophila Strain 170T.</title>
        <authorList>
            <person name="Yin J."/>
            <person name="Chen J."/>
            <person name="Liu G."/>
            <person name="Yu Y."/>
            <person name="Song L."/>
            <person name="Wang X."/>
            <person name="Qu X."/>
        </authorList>
    </citation>
    <scope>NUCLEOTIDE SEQUENCE [LARGE SCALE GENOMIC DNA]</scope>
    <source>
        <strain evidence="2 3">170</strain>
    </source>
</reference>
<protein>
    <submittedName>
        <fullName evidence="2">Uncharacterized protein</fullName>
    </submittedName>
</protein>